<dbReference type="Proteomes" id="UP000467841">
    <property type="component" value="Unassembled WGS sequence"/>
</dbReference>
<dbReference type="AlphaFoldDB" id="A0A6D2K237"/>
<feature type="compositionally biased region" description="Basic and acidic residues" evidence="1">
    <location>
        <begin position="151"/>
        <end position="170"/>
    </location>
</feature>
<gene>
    <name evidence="2" type="ORF">MERR_LOCUS33903</name>
</gene>
<sequence>MGPPNASSSPETGGLQSQLGADGNPIVHPVEVDATNGHVNPPPPPVPDVEAPVTTAALTAAMQGFAQIAQLPRCKLSSKSTTTRSTPSTSPATDESSRRDELSSRRRQEAPLRPTLMPRRMVRKTPTRKWPSCTATSKQSAPKCTALRDCQNPRRDEKESFHSSHRRDTSKGSNGPPSSVLQQWVTILETG</sequence>
<protein>
    <submittedName>
        <fullName evidence="2">Uncharacterized protein</fullName>
    </submittedName>
</protein>
<feature type="compositionally biased region" description="Polar residues" evidence="1">
    <location>
        <begin position="1"/>
        <end position="19"/>
    </location>
</feature>
<evidence type="ECO:0000313" key="2">
    <source>
        <dbReference type="EMBL" id="CAA7046668.1"/>
    </source>
</evidence>
<organism evidence="2 3">
    <name type="scientific">Microthlaspi erraticum</name>
    <dbReference type="NCBI Taxonomy" id="1685480"/>
    <lineage>
        <taxon>Eukaryota</taxon>
        <taxon>Viridiplantae</taxon>
        <taxon>Streptophyta</taxon>
        <taxon>Embryophyta</taxon>
        <taxon>Tracheophyta</taxon>
        <taxon>Spermatophyta</taxon>
        <taxon>Magnoliopsida</taxon>
        <taxon>eudicotyledons</taxon>
        <taxon>Gunneridae</taxon>
        <taxon>Pentapetalae</taxon>
        <taxon>rosids</taxon>
        <taxon>malvids</taxon>
        <taxon>Brassicales</taxon>
        <taxon>Brassicaceae</taxon>
        <taxon>Coluteocarpeae</taxon>
        <taxon>Microthlaspi</taxon>
    </lineage>
</organism>
<evidence type="ECO:0000313" key="3">
    <source>
        <dbReference type="Proteomes" id="UP000467841"/>
    </source>
</evidence>
<accession>A0A6D2K237</accession>
<feature type="compositionally biased region" description="Polar residues" evidence="1">
    <location>
        <begin position="171"/>
        <end position="185"/>
    </location>
</feature>
<reference evidence="2" key="1">
    <citation type="submission" date="2020-01" db="EMBL/GenBank/DDBJ databases">
        <authorList>
            <person name="Mishra B."/>
        </authorList>
    </citation>
    <scope>NUCLEOTIDE SEQUENCE [LARGE SCALE GENOMIC DNA]</scope>
</reference>
<keyword evidence="3" id="KW-1185">Reference proteome</keyword>
<feature type="region of interest" description="Disordered" evidence="1">
    <location>
        <begin position="72"/>
        <end position="191"/>
    </location>
</feature>
<feature type="compositionally biased region" description="Polar residues" evidence="1">
    <location>
        <begin position="133"/>
        <end position="142"/>
    </location>
</feature>
<dbReference type="EMBL" id="CACVBM020001351">
    <property type="protein sequence ID" value="CAA7046668.1"/>
    <property type="molecule type" value="Genomic_DNA"/>
</dbReference>
<evidence type="ECO:0000256" key="1">
    <source>
        <dbReference type="SAM" id="MobiDB-lite"/>
    </source>
</evidence>
<name>A0A6D2K237_9BRAS</name>
<feature type="compositionally biased region" description="Basic and acidic residues" evidence="1">
    <location>
        <begin position="95"/>
        <end position="110"/>
    </location>
</feature>
<comment type="caution">
    <text evidence="2">The sequence shown here is derived from an EMBL/GenBank/DDBJ whole genome shotgun (WGS) entry which is preliminary data.</text>
</comment>
<proteinExistence type="predicted"/>
<feature type="compositionally biased region" description="Low complexity" evidence="1">
    <location>
        <begin position="77"/>
        <end position="94"/>
    </location>
</feature>
<feature type="region of interest" description="Disordered" evidence="1">
    <location>
        <begin position="1"/>
        <end position="52"/>
    </location>
</feature>